<dbReference type="AlphaFoldDB" id="A0A1J0VFP1"/>
<dbReference type="Gene3D" id="3.20.20.410">
    <property type="entry name" value="Protein of unknown function UPF0759"/>
    <property type="match status" value="1"/>
</dbReference>
<evidence type="ECO:0008006" key="3">
    <source>
        <dbReference type="Google" id="ProtNLM"/>
    </source>
</evidence>
<dbReference type="KEGG" id="hsi:BOX17_07735"/>
<dbReference type="SUPFAM" id="SSF117396">
    <property type="entry name" value="TM1631-like"/>
    <property type="match status" value="1"/>
</dbReference>
<sequence>MWANEDWRGSLYPPHGGQGERLPDYARVFSTVEGNTTFYSGVPRPSTVAAWSRQAPPGFRFCFKLPASLTHDKRLAGIEADVDAFLEALSPLHDRLGPMMVQLPRDFGPQELPRLEALLRRWPTGLPCAVEVRHREFFHKGSAEAALNRLLITHGANRVMLDVRPLFSTPPGDHAGLAHAQAEKPRLPLHVLSTGDSPLIRFIGNVDDAVNERYFGPWIDRLCLWIKQGKTPFLLVHTPDNRQSPELARRLHSRLVERCSLPPLEAFPGQSQASLF</sequence>
<keyword evidence="2" id="KW-1185">Reference proteome</keyword>
<accession>A0A1J0VFP1</accession>
<organism evidence="1 2">
    <name type="scientific">Halomonas aestuarii</name>
    <dbReference type="NCBI Taxonomy" id="1897729"/>
    <lineage>
        <taxon>Bacteria</taxon>
        <taxon>Pseudomonadati</taxon>
        <taxon>Pseudomonadota</taxon>
        <taxon>Gammaproteobacteria</taxon>
        <taxon>Oceanospirillales</taxon>
        <taxon>Halomonadaceae</taxon>
        <taxon>Halomonas</taxon>
    </lineage>
</organism>
<dbReference type="EMBL" id="CP018139">
    <property type="protein sequence ID" value="APE30851.1"/>
    <property type="molecule type" value="Genomic_DNA"/>
</dbReference>
<protein>
    <recommendedName>
        <fullName evidence="3">DUF72 domain-containing protein</fullName>
    </recommendedName>
</protein>
<dbReference type="PANTHER" id="PTHR30348:SF9">
    <property type="entry name" value="UPF0759 PROTEIN YECE"/>
    <property type="match status" value="1"/>
</dbReference>
<evidence type="ECO:0000313" key="2">
    <source>
        <dbReference type="Proteomes" id="UP000181985"/>
    </source>
</evidence>
<evidence type="ECO:0000313" key="1">
    <source>
        <dbReference type="EMBL" id="APE30851.1"/>
    </source>
</evidence>
<dbReference type="PANTHER" id="PTHR30348">
    <property type="entry name" value="UNCHARACTERIZED PROTEIN YECE"/>
    <property type="match status" value="1"/>
</dbReference>
<dbReference type="Proteomes" id="UP000181985">
    <property type="component" value="Chromosome"/>
</dbReference>
<dbReference type="OrthoDB" id="9780310at2"/>
<proteinExistence type="predicted"/>
<gene>
    <name evidence="1" type="ORF">BOX17_07735</name>
</gene>
<dbReference type="Pfam" id="PF01904">
    <property type="entry name" value="DUF72"/>
    <property type="match status" value="1"/>
</dbReference>
<name>A0A1J0VFP1_9GAMM</name>
<reference evidence="2" key="1">
    <citation type="submission" date="2016-11" db="EMBL/GenBank/DDBJ databases">
        <title>Halolamina sediminis sp. nov., an extremely halophilic archaeon isolated from solar salt.</title>
        <authorList>
            <person name="Koh H.-W."/>
            <person name="Rani S."/>
            <person name="Park S.-J."/>
        </authorList>
    </citation>
    <scope>NUCLEOTIDE SEQUENCE [LARGE SCALE GENOMIC DNA]</scope>
    <source>
        <strain evidence="2">Hb3</strain>
    </source>
</reference>
<dbReference type="RefSeq" id="WP_071943329.1">
    <property type="nucleotide sequence ID" value="NZ_CP018139.1"/>
</dbReference>
<dbReference type="InterPro" id="IPR002763">
    <property type="entry name" value="DUF72"/>
</dbReference>
<dbReference type="InterPro" id="IPR036520">
    <property type="entry name" value="UPF0759_sf"/>
</dbReference>